<evidence type="ECO:0000313" key="3">
    <source>
        <dbReference type="EnsemblPlants" id="KRG97799"/>
    </source>
</evidence>
<reference evidence="3" key="2">
    <citation type="submission" date="2018-02" db="UniProtKB">
        <authorList>
            <consortium name="EnsemblPlants"/>
        </authorList>
    </citation>
    <scope>IDENTIFICATION</scope>
    <source>
        <strain evidence="3">Williams 82</strain>
    </source>
</reference>
<feature type="region of interest" description="Disordered" evidence="1">
    <location>
        <begin position="77"/>
        <end position="105"/>
    </location>
</feature>
<reference evidence="2 3" key="1">
    <citation type="journal article" date="2010" name="Nature">
        <title>Genome sequence of the palaeopolyploid soybean.</title>
        <authorList>
            <person name="Schmutz J."/>
            <person name="Cannon S.B."/>
            <person name="Schlueter J."/>
            <person name="Ma J."/>
            <person name="Mitros T."/>
            <person name="Nelson W."/>
            <person name="Hyten D.L."/>
            <person name="Song Q."/>
            <person name="Thelen J.J."/>
            <person name="Cheng J."/>
            <person name="Xu D."/>
            <person name="Hellsten U."/>
            <person name="May G.D."/>
            <person name="Yu Y."/>
            <person name="Sakurai T."/>
            <person name="Umezawa T."/>
            <person name="Bhattacharyya M.K."/>
            <person name="Sandhu D."/>
            <person name="Valliyodan B."/>
            <person name="Lindquist E."/>
            <person name="Peto M."/>
            <person name="Grant D."/>
            <person name="Shu S."/>
            <person name="Goodstein D."/>
            <person name="Barry K."/>
            <person name="Futrell-Griggs M."/>
            <person name="Abernathy B."/>
            <person name="Du J."/>
            <person name="Tian Z."/>
            <person name="Zhu L."/>
            <person name="Gill N."/>
            <person name="Joshi T."/>
            <person name="Libault M."/>
            <person name="Sethuraman A."/>
            <person name="Zhang X.-C."/>
            <person name="Shinozaki K."/>
            <person name="Nguyen H.T."/>
            <person name="Wing R.A."/>
            <person name="Cregan P."/>
            <person name="Specht J."/>
            <person name="Grimwood J."/>
            <person name="Rokhsar D."/>
            <person name="Stacey G."/>
            <person name="Shoemaker R.C."/>
            <person name="Jackson S.A."/>
        </authorList>
    </citation>
    <scope>NUCLEOTIDE SEQUENCE</scope>
    <source>
        <strain evidence="3">cv. Williams 82</strain>
        <tissue evidence="2">Callus</tissue>
    </source>
</reference>
<evidence type="ECO:0000313" key="4">
    <source>
        <dbReference type="Proteomes" id="UP000008827"/>
    </source>
</evidence>
<dbReference type="Proteomes" id="UP000008827">
    <property type="component" value="Chromosome 18"/>
</dbReference>
<reference evidence="2" key="3">
    <citation type="submission" date="2018-07" db="EMBL/GenBank/DDBJ databases">
        <title>WGS assembly of Glycine max.</title>
        <authorList>
            <person name="Schmutz J."/>
            <person name="Cannon S."/>
            <person name="Schlueter J."/>
            <person name="Ma J."/>
            <person name="Mitros T."/>
            <person name="Nelson W."/>
            <person name="Hyten D."/>
            <person name="Song Q."/>
            <person name="Thelen J."/>
            <person name="Cheng J."/>
            <person name="Xu D."/>
            <person name="Hellsten U."/>
            <person name="May G."/>
            <person name="Yu Y."/>
            <person name="Sakurai T."/>
            <person name="Umezawa T."/>
            <person name="Bhattacharyya M."/>
            <person name="Sandhu D."/>
            <person name="Valliyodan B."/>
            <person name="Lindquist E."/>
            <person name="Peto M."/>
            <person name="Grant D."/>
            <person name="Shu S."/>
            <person name="Goodstein D."/>
            <person name="Barry K."/>
            <person name="Futrell-Griggs M."/>
            <person name="Abernathy B."/>
            <person name="Du J."/>
            <person name="Tian Z."/>
            <person name="Zhu L."/>
            <person name="Gill N."/>
            <person name="Joshi T."/>
            <person name="Libault M."/>
            <person name="Sethuraman A."/>
            <person name="Zhang X."/>
            <person name="Shinozaki K."/>
            <person name="Nguyen H."/>
            <person name="Wing R."/>
            <person name="Cregan P."/>
            <person name="Specht J."/>
            <person name="Grimwood J."/>
            <person name="Rokhsar D."/>
            <person name="Stacey G."/>
            <person name="Shoemaker R."/>
            <person name="Jackson S."/>
        </authorList>
    </citation>
    <scope>NUCLEOTIDE SEQUENCE</scope>
    <source>
        <tissue evidence="2">Callus</tissue>
    </source>
</reference>
<gene>
    <name evidence="2" type="ORF">GLYMA_18G031700</name>
</gene>
<proteinExistence type="predicted"/>
<keyword evidence="4" id="KW-1185">Reference proteome</keyword>
<sequence length="105" mass="11854">MVLCGLVTVMASATVSISPPPFTGRRTKKEEELSDTKCMIIFIFTYILWNLSSGQVKKEFPSNYVRRILEALKLKKKGNSVGRSQNKSQDHKETVVMSTIKSRTN</sequence>
<dbReference type="AlphaFoldDB" id="A0A0R0F4Q9"/>
<evidence type="ECO:0000256" key="1">
    <source>
        <dbReference type="SAM" id="MobiDB-lite"/>
    </source>
</evidence>
<dbReference type="InParanoid" id="A0A0R0F4Q9"/>
<dbReference type="EnsemblPlants" id="KRG97799">
    <property type="protein sequence ID" value="KRG97799"/>
    <property type="gene ID" value="GLYMA_18G031700"/>
</dbReference>
<name>A0A0R0F4Q9_SOYBN</name>
<dbReference type="Gramene" id="KRG97799">
    <property type="protein sequence ID" value="KRG97799"/>
    <property type="gene ID" value="GLYMA_18G031700"/>
</dbReference>
<protein>
    <submittedName>
        <fullName evidence="2 3">Uncharacterized protein</fullName>
    </submittedName>
</protein>
<dbReference type="EMBL" id="CM000851">
    <property type="protein sequence ID" value="KRG97799.1"/>
    <property type="molecule type" value="Genomic_DNA"/>
</dbReference>
<evidence type="ECO:0000313" key="2">
    <source>
        <dbReference type="EMBL" id="KRG97799.1"/>
    </source>
</evidence>
<organism evidence="2">
    <name type="scientific">Glycine max</name>
    <name type="common">Soybean</name>
    <name type="synonym">Glycine hispida</name>
    <dbReference type="NCBI Taxonomy" id="3847"/>
    <lineage>
        <taxon>Eukaryota</taxon>
        <taxon>Viridiplantae</taxon>
        <taxon>Streptophyta</taxon>
        <taxon>Embryophyta</taxon>
        <taxon>Tracheophyta</taxon>
        <taxon>Spermatophyta</taxon>
        <taxon>Magnoliopsida</taxon>
        <taxon>eudicotyledons</taxon>
        <taxon>Gunneridae</taxon>
        <taxon>Pentapetalae</taxon>
        <taxon>rosids</taxon>
        <taxon>fabids</taxon>
        <taxon>Fabales</taxon>
        <taxon>Fabaceae</taxon>
        <taxon>Papilionoideae</taxon>
        <taxon>50 kb inversion clade</taxon>
        <taxon>NPAAA clade</taxon>
        <taxon>indigoferoid/millettioid clade</taxon>
        <taxon>Phaseoleae</taxon>
        <taxon>Glycine</taxon>
        <taxon>Glycine subgen. Soja</taxon>
    </lineage>
</organism>
<accession>A0A0R0F4Q9</accession>
<feature type="compositionally biased region" description="Polar residues" evidence="1">
    <location>
        <begin position="96"/>
        <end position="105"/>
    </location>
</feature>